<accession>A0A067SJT3</accession>
<gene>
    <name evidence="2" type="ORF">GALMADRAFT_281874</name>
</gene>
<dbReference type="Proteomes" id="UP000027222">
    <property type="component" value="Unassembled WGS sequence"/>
</dbReference>
<dbReference type="InterPro" id="IPR035992">
    <property type="entry name" value="Ricin_B-like_lectins"/>
</dbReference>
<dbReference type="EMBL" id="KL142393">
    <property type="protein sequence ID" value="KDR71225.1"/>
    <property type="molecule type" value="Genomic_DNA"/>
</dbReference>
<reference evidence="3" key="1">
    <citation type="journal article" date="2014" name="Proc. Natl. Acad. Sci. U.S.A.">
        <title>Extensive sampling of basidiomycete genomes demonstrates inadequacy of the white-rot/brown-rot paradigm for wood decay fungi.</title>
        <authorList>
            <person name="Riley R."/>
            <person name="Salamov A.A."/>
            <person name="Brown D.W."/>
            <person name="Nagy L.G."/>
            <person name="Floudas D."/>
            <person name="Held B.W."/>
            <person name="Levasseur A."/>
            <person name="Lombard V."/>
            <person name="Morin E."/>
            <person name="Otillar R."/>
            <person name="Lindquist E.A."/>
            <person name="Sun H."/>
            <person name="LaButti K.M."/>
            <person name="Schmutz J."/>
            <person name="Jabbour D."/>
            <person name="Luo H."/>
            <person name="Baker S.E."/>
            <person name="Pisabarro A.G."/>
            <person name="Walton J.D."/>
            <person name="Blanchette R.A."/>
            <person name="Henrissat B."/>
            <person name="Martin F."/>
            <person name="Cullen D."/>
            <person name="Hibbett D.S."/>
            <person name="Grigoriev I.V."/>
        </authorList>
    </citation>
    <scope>NUCLEOTIDE SEQUENCE [LARGE SCALE GENOMIC DNA]</scope>
    <source>
        <strain evidence="3">CBS 339.88</strain>
    </source>
</reference>
<evidence type="ECO:0000313" key="2">
    <source>
        <dbReference type="EMBL" id="KDR71225.1"/>
    </source>
</evidence>
<feature type="non-terminal residue" evidence="2">
    <location>
        <position position="225"/>
    </location>
</feature>
<protein>
    <recommendedName>
        <fullName evidence="1">Ricin B lectin domain-containing protein</fullName>
    </recommendedName>
</protein>
<organism evidence="2 3">
    <name type="scientific">Galerina marginata (strain CBS 339.88)</name>
    <dbReference type="NCBI Taxonomy" id="685588"/>
    <lineage>
        <taxon>Eukaryota</taxon>
        <taxon>Fungi</taxon>
        <taxon>Dikarya</taxon>
        <taxon>Basidiomycota</taxon>
        <taxon>Agaricomycotina</taxon>
        <taxon>Agaricomycetes</taxon>
        <taxon>Agaricomycetidae</taxon>
        <taxon>Agaricales</taxon>
        <taxon>Agaricineae</taxon>
        <taxon>Strophariaceae</taxon>
        <taxon>Galerina</taxon>
    </lineage>
</organism>
<evidence type="ECO:0000259" key="1">
    <source>
        <dbReference type="Pfam" id="PF14200"/>
    </source>
</evidence>
<dbReference type="STRING" id="685588.A0A067SJT3"/>
<dbReference type="HOGENOM" id="CLU_1232438_0_0_1"/>
<dbReference type="InterPro" id="IPR000772">
    <property type="entry name" value="Ricin_B_lectin"/>
</dbReference>
<proteinExistence type="predicted"/>
<name>A0A067SJT3_GALM3</name>
<evidence type="ECO:0000313" key="3">
    <source>
        <dbReference type="Proteomes" id="UP000027222"/>
    </source>
</evidence>
<dbReference type="OrthoDB" id="3257979at2759"/>
<feature type="domain" description="Ricin B lectin" evidence="1">
    <location>
        <begin position="41"/>
        <end position="111"/>
    </location>
</feature>
<keyword evidence="3" id="KW-1185">Reference proteome</keyword>
<dbReference type="Pfam" id="PF14200">
    <property type="entry name" value="RicinB_lectin_2"/>
    <property type="match status" value="1"/>
</dbReference>
<dbReference type="Gene3D" id="2.80.10.50">
    <property type="match status" value="1"/>
</dbReference>
<dbReference type="AlphaFoldDB" id="A0A067SJT3"/>
<sequence length="225" mass="25252">MPLIIPSPDVRYRIQNVDFGTILERRFNVDLLMRAVDDELKQQWYFRRISDGIFEIRNADDQDYMAEASVDGSGYSATCQKAVAGSAQRMQWKLVDLGPKGYYILNTNFGRNNIFLLCEANDDLPNLGEDPSIRRNSTTITKEKNYRWRILEDSPSSLPDGGVSGAYVIQTLKGDFLHPEGPAGARQTLSVAAEDLAVQHKWEIVDLGNGKATIKNCRDGAFMDV</sequence>
<dbReference type="SUPFAM" id="SSF50370">
    <property type="entry name" value="Ricin B-like lectins"/>
    <property type="match status" value="1"/>
</dbReference>